<accession>A0AAV1G4K2</accession>
<evidence type="ECO:0000259" key="26">
    <source>
        <dbReference type="PROSITE" id="PS50268"/>
    </source>
</evidence>
<dbReference type="FunFam" id="2.60.40.60:FF:000141">
    <property type="entry name" value="Cadherin 23"/>
    <property type="match status" value="1"/>
</dbReference>
<evidence type="ECO:0000256" key="9">
    <source>
        <dbReference type="ARBA" id="ARBA00022837"/>
    </source>
</evidence>
<dbReference type="EMBL" id="OY660874">
    <property type="protein sequence ID" value="CAJ1067816.1"/>
    <property type="molecule type" value="Genomic_DNA"/>
</dbReference>
<feature type="region of interest" description="Disordered" evidence="23">
    <location>
        <begin position="110"/>
        <end position="136"/>
    </location>
</feature>
<dbReference type="FunFam" id="2.60.40.60:FF:000156">
    <property type="entry name" value="cadherin-23 isoform X1"/>
    <property type="match status" value="1"/>
</dbReference>
<feature type="compositionally biased region" description="Low complexity" evidence="23">
    <location>
        <begin position="561"/>
        <end position="571"/>
    </location>
</feature>
<feature type="compositionally biased region" description="Low complexity" evidence="23">
    <location>
        <begin position="417"/>
        <end position="436"/>
    </location>
</feature>
<keyword evidence="7" id="KW-0677">Repeat</keyword>
<dbReference type="GO" id="GO:0008013">
    <property type="term" value="F:beta-catenin binding"/>
    <property type="evidence" value="ECO:0007669"/>
    <property type="project" value="TreeGrafter"/>
</dbReference>
<dbReference type="GO" id="GO:1902895">
    <property type="term" value="P:positive regulation of miRNA transcription"/>
    <property type="evidence" value="ECO:0007669"/>
    <property type="project" value="UniProtKB-ARBA"/>
</dbReference>
<dbReference type="SUPFAM" id="SSF49313">
    <property type="entry name" value="Cadherin-like"/>
    <property type="match status" value="27"/>
</dbReference>
<feature type="compositionally biased region" description="Gly residues" evidence="23">
    <location>
        <begin position="162"/>
        <end position="178"/>
    </location>
</feature>
<evidence type="ECO:0000313" key="28">
    <source>
        <dbReference type="Proteomes" id="UP001178508"/>
    </source>
</evidence>
<feature type="domain" description="Cadherin" evidence="26">
    <location>
        <begin position="1176"/>
        <end position="1276"/>
    </location>
</feature>
<evidence type="ECO:0000256" key="23">
    <source>
        <dbReference type="SAM" id="MobiDB-lite"/>
    </source>
</evidence>
<dbReference type="GO" id="GO:0007605">
    <property type="term" value="P:sensory perception of sound"/>
    <property type="evidence" value="ECO:0007669"/>
    <property type="project" value="UniProtKB-KW"/>
</dbReference>
<sequence>MEESSPCVVVSLRGPKGGNKRACLKESSPQSSGGRGGGGGRTGTAAFQPHFPNFDSALTWTFRTEHRLACLHCQAHAHAFDRRFTGPRAPAGSAGLHGLGPLTRMLPSRVGTAPPGNGSASSRGTSGHGSGVVGTGIRPVLVRGGQVVLASDSDRDSVGILGTNGPGGLRGVRSGNGSGMSPLQGSVQGGMVALNAGVVLPHGARFDPDREGGPLCSGSENDSDSGDDEDPVGSLGDSRRGVKRERAELEAAGSGQEAGGVPPGGFGLVPGGVAGAKPGKKTRGRVKIKMEFIDNKLRRYTTFSKRKTGIMKKAYELSTLTGTQVLLLVASETGHVYTFATRKLQPMITSETGKALIQTCLNSPDSPPRSDPSMDQRMSATGFEETDLTYQVSESESMGDTKDMLKPTFTVANLPGTTSTAQSTVPTTSTTMQVSSGPSFPITNYLAPASGSNVSANGTVLKTAAGSTGVMQLPGGFTFMPAGTPLPPGTPIPLTQLQQHSLALQGGHGPALAAAAAAATAPQPQQGQQAVFRFPAAVSLTGPGVPQQLQAIQVHPNTQPSSNSDSSPEMSHTSTNSTATVSLPATIVTSSVPTSVAGHMMYPSPHTVMYASTPTLADGGLAVLNAFSQGTSAMQVSHAQAQDSGGVPQVFLTAPPGTVQIPVSAVQLHPMVIGQQSSGSSSNLTELQVRDGESNLKALSQRRTRTRKVQAMSWSRVGSGGRMMFAKLLFPLLLLPSLCDGSNQPPRFTNFFFSTYLLVYEDTPVGSSVTQLKAADPEGEPLMYGVSGEEAMRYFSVNKDTGVVWLRQQLDRETKSEMQVEFFVSDIQEVVKDTVNIQIGDVNDNAPIFHGQPYTVHIPENTPVGTSVFMVNATDPDQGTGGSVLFSFQPPSPFFAIDGARGTVTVIKTLDYEATSAYQLTVNATDQDKVRPLSRLANLAISITDVQDMDPIFTNLPYSTNIEEDVPLGYEVRKITAIDQDLGRPRGIGYTIISGNTNSVFALDYISGSLIVNGQLDRENPLYSAGFTLTVKATELKDDRSPSDATVMTTFTILLIDKNDNAPKFNSSEYRVRITELAQVGFALPLFIQAEDKDEGVNSMFQVFLTGNNSDYFTISPTAVQGRADIRMRVAMPLDYEHIRSYSFSLYANESMSDHVGFARVFIELINENDNRPIFSKPLYNISLPENTPSGTSLLRIMATDGDAGTFGVVRYYFSDEPDQFSLDEETGWVTLRAPLDYELMRRFTLTVLARDGGGEETTGRIRVNVLDMNDNAPLFQKEAYAGSLRENEQAVQPVARIRGTDEDSPPNNFLTYSITSASAFPDFFSIVMVEGYAVISVIRPLDYEKVPNGVIYLTVMAKDGGNPALNSTVPVTVEVIDENDNPPEFSRLSYIVKIPENLTAGATVLLVNASDLDASREFGQASLIYSLEGSSQFRLNSRSGEITTTALLDRELKSEFILIVRAVDGGVGPQQKTGIATVNITILDINDNTPMWRDEPYHANVVEMSPINTDVISVLAVDPDNGENGTVVYSISPENPFYTIQSSTGKIRTSGVTLDRESSNPRHAALMRTIVISAMDRGNPPLRASASTTVFVNLLDLNDNDPTFINLPSVAEVPEGLPIGSSVFKVQVEDPDEDKNGLITMALQVGMPRLDFYLNTSTGVLTSTAVLDREQIGQYHLRIIAFDAGKFPRTSTSTLTVTVLDVNDETPTFSPAVYNVSLKESVPRDHVVARLSCTDDDAGLNAELSYFITGGNQDGKFSVGFRDGVVRTVVGLDRETQAAYTLVVEAIDNGPAGSRRTGTASVFVEVQDVNDNRPIFLQNSYETSVLESVPRGTSILQVQATDADQGENGRVLYRILSGNSNNLFSINRQSGLLTRGPRTLDRETSSSHVLEVEAFNSDEGSMRSSVRVIIYVDDANDEVPVFTQQQYNRLGLRETAGIGTSVIVVRATDPDSGDGGSVAYALVSGSDRKFEVDVSTGLVTTVDYLDYETKTSYLMNVSATDQAPPFHQGFCTVYVTLLNELDEAVAFFSAGYEASLRENIATGTEVVQVQAQSADNLNQLTYRFDPDTSPAALALFKIDSVTGRITVTGLLDREKGDTYTLTVVADDGGPKKDSTVVSITILDENDNSPVFDITSDTVVDIREDTDMGKKVAVVLGRDRDAGLNGLVNFTLIAGNMEDVFMIKTVNNTYGEVYVNAPLDRESVDRYLLKVRAIDNGSPPRYTDHSLTINILDINDNAPVIESARGYNVSISENVGGGTSVLRVTATDRDIGPNAMLFYYITAGNQDLTFRMDRVTGEMVTRPAPPDRERQQEYRLIVTVEDDGTPPLSTSTSVHVLIVDENDNAPEFPEEEYVTVLSEGPDTVGATIATVTAIDPDEGLNGTLRYAITHGNLVQTFHINSITGRITAVKELDYEISSGNYALVVTATDQCPDPGLRLTSSTTVLVNVLDVNDVTPTFPRAYEGPFEVTEGQPGPRVWTLRASDEDSGLNGKVEYSITGGDHQNEFMVSPVEGELRVRKDVELDRETTAFYNITVTAKDLGTPPRNSSVVVGVRVRDINDNDPVLLNLPHNTSVSEGASIHTSVARVRARDADSGRNALLTYNITAGNRDGAFYINDTTGVVQVNRPLDRERVSEYRLTITVKDNPENPRTARRDSDLLIIAVLDENDNRPLFTRTSYRAEITENSAAGSAVTVLNGPVLAEDRDIGPNAVVKYRLLGSRVDLFTVDSDTGVIRVRQGAKLDRESFQEPRVELFLVGEDVGGLNSSVPLTVTILDQNDNPPVFNPSSFSVRLPENSPTGVVVTQLSASDADSGANGWLMYRLESGAQDRFVVDPLSGAVLVGNTTLDREDRGSYRLVVMATDRGTPPMSGTATLTVILDDVNDSRPRFIEPVTMINVNESTPPGVVVATLTAEDPDLHPRLEYYIISVEAKDDGNNPVDGLQESFGIDLHTGAVFVRNPLNRELVATFEIIVSVHDNASEVIDKSGSVPNARLTINVLDVNDNAPRFRPFGVSNFTEKILEGAQPGTTLLSVSAVDPDKGPNGQVIYQLLHLPRGGYVRLEDPSTGKIVANRTVDFEQVQWLNFTIRAQDHGSPPRIAELPVYLRIVDVNDNNPVFLQPSYQEPVFENVDLGTVIVRVSATDADSGLFAVVEYSLVDGEGKFGIKRTTGEIYILSPLDRETKDHYTLTAVARDNPGGMSNNRRENSVQVLVTVLDINDYRPRFTERVYNTSVFENEPSGTSVITVRANDLDEGENGAVLYSMLGPHSDAFSMDPNTGLVRSRRLLQSSERFNLTVVATDQGRPPLWGTADLIITVIDVNDNRPVFVRPANGTIIHISEEQPPGLPVYEVHATDSDEGVNGEVRYAFLQTGAGNRDWENFHIDAVSGVITTTVRLDREKQALLSLIIVARDMGQPVPYETTQPLQVALLDIDDNEPVFLKPPRGSLPYQKLSVPEHSPPGTVIGNVTKAVDADEGSNAVVYYFIAGGNTDGNFGLSLDGELKLHRDLDREETPVYSIIIKASSNKSWTPPKGQRSSRTRALDPARDPSLLEVRIELEDINDQKPRFTKAEYTAGVASNAKVGSELIRVVAIDNDIGNNSLVQYHIVTIRYYQSQSNGSEDVGSIFIIGLTDGIIRTYDLFTAYNPGFFQLEILACDFAGHCTTTNVNIYILRDDQRVKIVFNEIPDLVRENQEEFVNLLSNITGAIVNLDDIQFHVDKKGRVNYAQTDMLIHVVNNQTNTILDVDRVIQMIDENKEQLRNLFRKFNVVDVQPAVTDKLPDDITTLQLVIIILAVLLCLAGILFVTMNWHYRRVHQRKLKAIVAGSTGNQGLMDILDMPNTNKYSFEGANPVWLDPFCRNLELATQADHEDDLPENLSEITDLWNSPARTHGTFGREPQAKPEDDRYLRAAIQEYDNIAKLGQIMREGPIKGSLLKVVLDDYLRLKTLFAARLVNVSTSQGDHSSITELIQSDLDDDEDERLGGGRGTLRFKHKLPVELKGPEGVHVVHGSTGTLLTSDLNSLPEDDQRALARSLEALNTDGGLYSERNARTESAKSTPLHRHKDGDILSESPLEITEL</sequence>
<dbReference type="FunFam" id="2.60.40.60:FF:000147">
    <property type="entry name" value="Cadherin 23"/>
    <property type="match status" value="1"/>
</dbReference>
<keyword evidence="15" id="KW-0804">Transcription</keyword>
<evidence type="ECO:0000256" key="12">
    <source>
        <dbReference type="ARBA" id="ARBA00023015"/>
    </source>
</evidence>
<feature type="transmembrane region" description="Helical" evidence="24">
    <location>
        <begin position="3786"/>
        <end position="3809"/>
    </location>
</feature>
<keyword evidence="4 24" id="KW-0812">Transmembrane</keyword>
<evidence type="ECO:0000256" key="4">
    <source>
        <dbReference type="ARBA" id="ARBA00022692"/>
    </source>
</evidence>
<dbReference type="GO" id="GO:0046983">
    <property type="term" value="F:protein dimerization activity"/>
    <property type="evidence" value="ECO:0007669"/>
    <property type="project" value="InterPro"/>
</dbReference>
<comment type="function">
    <text evidence="18">Cadherins are calcium-dependent cell adhesion proteins. They preferentially interact with themselves in a homophilic manner in connecting cells. CDH23 is required for establishing and/or maintaining the proper organization of the stereocilia bundle of hair cells in the cochlea and the vestibule during late embryonic/early postnatal development. It is part of the functional network formed by USH1C, USH1G, CDH23 and MYO7A that mediates mechanotransduction in cochlear hair cells. Required for normal hearing.</text>
</comment>
<dbReference type="FunFam" id="2.60.40.60:FF:000092">
    <property type="entry name" value="Protocadherin 8"/>
    <property type="match status" value="1"/>
</dbReference>
<dbReference type="GO" id="GO:0042060">
    <property type="term" value="P:wound healing"/>
    <property type="evidence" value="ECO:0007669"/>
    <property type="project" value="UniProtKB-ARBA"/>
</dbReference>
<feature type="domain" description="Cadherin" evidence="26">
    <location>
        <begin position="1387"/>
        <end position="1493"/>
    </location>
</feature>
<evidence type="ECO:0000256" key="5">
    <source>
        <dbReference type="ARBA" id="ARBA00022723"/>
    </source>
</evidence>
<evidence type="ECO:0000256" key="14">
    <source>
        <dbReference type="ARBA" id="ARBA00023136"/>
    </source>
</evidence>
<feature type="domain" description="Cadherin" evidence="26">
    <location>
        <begin position="759"/>
        <end position="849"/>
    </location>
</feature>
<dbReference type="PRINTS" id="PR00205">
    <property type="entry name" value="CADHERIN"/>
</dbReference>
<keyword evidence="16" id="KW-0325">Glycoprotein</keyword>
<dbReference type="PROSITE" id="PS50268">
    <property type="entry name" value="CADHERIN_2"/>
    <property type="match status" value="27"/>
</dbReference>
<keyword evidence="12" id="KW-0805">Transcription regulation</keyword>
<feature type="domain" description="Cadherin" evidence="26">
    <location>
        <begin position="1606"/>
        <end position="1710"/>
    </location>
</feature>
<dbReference type="InterPro" id="IPR020894">
    <property type="entry name" value="Cadherin_CS"/>
</dbReference>
<evidence type="ECO:0000313" key="27">
    <source>
        <dbReference type="EMBL" id="CAJ1067816.1"/>
    </source>
</evidence>
<keyword evidence="9 22" id="KW-0106">Calcium</keyword>
<feature type="region of interest" description="Disordered" evidence="23">
    <location>
        <begin position="14"/>
        <end position="47"/>
    </location>
</feature>
<evidence type="ECO:0000256" key="19">
    <source>
        <dbReference type="ARBA" id="ARBA00069624"/>
    </source>
</evidence>
<feature type="compositionally biased region" description="Gly residues" evidence="23">
    <location>
        <begin position="33"/>
        <end position="42"/>
    </location>
</feature>
<feature type="compositionally biased region" description="Polar residues" evidence="23">
    <location>
        <begin position="572"/>
        <end position="582"/>
    </location>
</feature>
<feature type="domain" description="Cadherin" evidence="26">
    <location>
        <begin position="1277"/>
        <end position="1386"/>
    </location>
</feature>
<feature type="domain" description="Cadherin" evidence="26">
    <location>
        <begin position="3328"/>
        <end position="3437"/>
    </location>
</feature>
<feature type="region of interest" description="Disordered" evidence="23">
    <location>
        <begin position="158"/>
        <end position="183"/>
    </location>
</feature>
<evidence type="ECO:0000256" key="3">
    <source>
        <dbReference type="ARBA" id="ARBA00022475"/>
    </source>
</evidence>
<dbReference type="GO" id="GO:0031175">
    <property type="term" value="P:neuron projection development"/>
    <property type="evidence" value="ECO:0007669"/>
    <property type="project" value="TreeGrafter"/>
</dbReference>
<feature type="domain" description="Cadherin" evidence="26">
    <location>
        <begin position="3224"/>
        <end position="3325"/>
    </location>
</feature>
<dbReference type="GO" id="GO:0060379">
    <property type="term" value="P:cardiac muscle cell myoblast differentiation"/>
    <property type="evidence" value="ECO:0007669"/>
    <property type="project" value="UniProtKB-ARBA"/>
</dbReference>
<dbReference type="FunFam" id="2.60.40.60:FF:000164">
    <property type="entry name" value="cadherin-23 isoform X1"/>
    <property type="match status" value="1"/>
</dbReference>
<dbReference type="InterPro" id="IPR002100">
    <property type="entry name" value="TF_MADSbox"/>
</dbReference>
<dbReference type="FunFam" id="2.60.40.60:FF:000228">
    <property type="entry name" value="Cadherin 23"/>
    <property type="match status" value="1"/>
</dbReference>
<feature type="domain" description="Cadherin" evidence="26">
    <location>
        <begin position="2674"/>
        <end position="2783"/>
    </location>
</feature>
<feature type="domain" description="Cadherin" evidence="26">
    <location>
        <begin position="3117"/>
        <end position="3223"/>
    </location>
</feature>
<feature type="domain" description="Cadherin" evidence="26">
    <location>
        <begin position="2784"/>
        <end position="2888"/>
    </location>
</feature>
<dbReference type="FunFam" id="2.60.40.60:FF:000135">
    <property type="entry name" value="cadherin-23 isoform X1"/>
    <property type="match status" value="1"/>
</dbReference>
<dbReference type="CDD" id="cd00266">
    <property type="entry name" value="MADS_SRF_like"/>
    <property type="match status" value="1"/>
</dbReference>
<feature type="domain" description="Cadherin" evidence="26">
    <location>
        <begin position="1711"/>
        <end position="1817"/>
    </location>
</feature>
<feature type="domain" description="Cadherin" evidence="26">
    <location>
        <begin position="954"/>
        <end position="1065"/>
    </location>
</feature>
<dbReference type="GO" id="GO:0005634">
    <property type="term" value="C:nucleus"/>
    <property type="evidence" value="ECO:0007669"/>
    <property type="project" value="UniProtKB-SubCell"/>
</dbReference>
<dbReference type="Gene3D" id="3.40.1810.10">
    <property type="entry name" value="Transcription factor, MADS-box"/>
    <property type="match status" value="1"/>
</dbReference>
<feature type="domain" description="Cadherin" evidence="26">
    <location>
        <begin position="1818"/>
        <end position="1923"/>
    </location>
</feature>
<dbReference type="PROSITE" id="PS00232">
    <property type="entry name" value="CADHERIN_1"/>
    <property type="match status" value="12"/>
</dbReference>
<name>A0AAV1G4K2_XYRNO</name>
<evidence type="ECO:0000256" key="24">
    <source>
        <dbReference type="SAM" id="Phobius"/>
    </source>
</evidence>
<dbReference type="PANTHER" id="PTHR24027">
    <property type="entry name" value="CADHERIN-23"/>
    <property type="match status" value="1"/>
</dbReference>
<keyword evidence="6" id="KW-0732">Signal</keyword>
<keyword evidence="3" id="KW-1003">Cell membrane</keyword>
<dbReference type="SMART" id="SM00112">
    <property type="entry name" value="CA"/>
    <property type="match status" value="27"/>
</dbReference>
<dbReference type="FunFam" id="2.60.40.60:FF:000100">
    <property type="entry name" value="protocadherin Fat 2"/>
    <property type="match status" value="1"/>
</dbReference>
<dbReference type="SMART" id="SM00432">
    <property type="entry name" value="MADS"/>
    <property type="match status" value="1"/>
</dbReference>
<evidence type="ECO:0000256" key="20">
    <source>
        <dbReference type="ARBA" id="ARBA00072990"/>
    </source>
</evidence>
<evidence type="ECO:0000256" key="22">
    <source>
        <dbReference type="PROSITE-ProRule" id="PRU00043"/>
    </source>
</evidence>
<feature type="domain" description="Cadherin" evidence="26">
    <location>
        <begin position="2889"/>
        <end position="3007"/>
    </location>
</feature>
<dbReference type="PROSITE" id="PS50066">
    <property type="entry name" value="MADS_BOX_2"/>
    <property type="match status" value="1"/>
</dbReference>
<feature type="compositionally biased region" description="Acidic residues" evidence="23">
    <location>
        <begin position="221"/>
        <end position="231"/>
    </location>
</feature>
<dbReference type="GO" id="GO:0002042">
    <property type="term" value="P:cell migration involved in sprouting angiogenesis"/>
    <property type="evidence" value="ECO:0007669"/>
    <property type="project" value="UniProtKB-ARBA"/>
</dbReference>
<feature type="region of interest" description="Disordered" evidence="23">
    <location>
        <begin position="203"/>
        <end position="281"/>
    </location>
</feature>
<dbReference type="FunFam" id="3.40.1810.10:FF:000002">
    <property type="entry name" value="Serum response factor b"/>
    <property type="match status" value="1"/>
</dbReference>
<evidence type="ECO:0000256" key="8">
    <source>
        <dbReference type="ARBA" id="ARBA00022740"/>
    </source>
</evidence>
<dbReference type="FunFam" id="2.60.40.60:FF:000146">
    <property type="entry name" value="cadherin-23 isoform X1"/>
    <property type="match status" value="1"/>
</dbReference>
<evidence type="ECO:0000256" key="11">
    <source>
        <dbReference type="ARBA" id="ARBA00022989"/>
    </source>
</evidence>
<dbReference type="Gene3D" id="2.60.40.60">
    <property type="entry name" value="Cadherins"/>
    <property type="match status" value="27"/>
</dbReference>
<dbReference type="InterPro" id="IPR039808">
    <property type="entry name" value="Cadherin"/>
</dbReference>
<feature type="domain" description="Cadherin" evidence="26">
    <location>
        <begin position="3444"/>
        <end position="3565"/>
    </location>
</feature>
<feature type="domain" description="Cadherin" evidence="26">
    <location>
        <begin position="2243"/>
        <end position="2348"/>
    </location>
</feature>
<dbReference type="FunFam" id="2.60.40.60:FF:000104">
    <property type="entry name" value="cadherin-23 isoform X1"/>
    <property type="match status" value="1"/>
</dbReference>
<reference evidence="27" key="1">
    <citation type="submission" date="2023-08" db="EMBL/GenBank/DDBJ databases">
        <authorList>
            <person name="Alioto T."/>
            <person name="Alioto T."/>
            <person name="Gomez Garrido J."/>
        </authorList>
    </citation>
    <scope>NUCLEOTIDE SEQUENCE</scope>
</reference>
<dbReference type="FunFam" id="2.60.40.60:FF:000173">
    <property type="entry name" value="Cadherin 23"/>
    <property type="match status" value="2"/>
</dbReference>
<feature type="region of interest" description="Disordered" evidence="23">
    <location>
        <begin position="4041"/>
        <end position="4077"/>
    </location>
</feature>
<dbReference type="PANTHER" id="PTHR24027:SF438">
    <property type="entry name" value="CADHERIN 23"/>
    <property type="match status" value="1"/>
</dbReference>
<feature type="domain" description="Cadherin" evidence="26">
    <location>
        <begin position="850"/>
        <end position="953"/>
    </location>
</feature>
<evidence type="ECO:0000256" key="6">
    <source>
        <dbReference type="ARBA" id="ARBA00022729"/>
    </source>
</evidence>
<feature type="domain" description="Cadherin" evidence="26">
    <location>
        <begin position="1066"/>
        <end position="1175"/>
    </location>
</feature>
<dbReference type="InterPro" id="IPR056989">
    <property type="entry name" value="PCDH15_12th_dom"/>
</dbReference>
<keyword evidence="8" id="KW-1009">Hearing</keyword>
<keyword evidence="13" id="KW-0238">DNA-binding</keyword>
<dbReference type="InterPro" id="IPR002126">
    <property type="entry name" value="Cadherin-like_dom"/>
</dbReference>
<organism evidence="27 28">
    <name type="scientific">Xyrichtys novacula</name>
    <name type="common">Pearly razorfish</name>
    <name type="synonym">Hemipteronotus novacula</name>
    <dbReference type="NCBI Taxonomy" id="13765"/>
    <lineage>
        <taxon>Eukaryota</taxon>
        <taxon>Metazoa</taxon>
        <taxon>Chordata</taxon>
        <taxon>Craniata</taxon>
        <taxon>Vertebrata</taxon>
        <taxon>Euteleostomi</taxon>
        <taxon>Actinopterygii</taxon>
        <taxon>Neopterygii</taxon>
        <taxon>Teleostei</taxon>
        <taxon>Neoteleostei</taxon>
        <taxon>Acanthomorphata</taxon>
        <taxon>Eupercaria</taxon>
        <taxon>Labriformes</taxon>
        <taxon>Labridae</taxon>
        <taxon>Xyrichtys</taxon>
    </lineage>
</organism>
<feature type="domain" description="Cadherin" evidence="26">
    <location>
        <begin position="2473"/>
        <end position="2565"/>
    </location>
</feature>
<dbReference type="PRINTS" id="PR00404">
    <property type="entry name" value="MADSDOMAIN"/>
</dbReference>
<evidence type="ECO:0000256" key="15">
    <source>
        <dbReference type="ARBA" id="ARBA00023163"/>
    </source>
</evidence>
<dbReference type="InterPro" id="IPR033897">
    <property type="entry name" value="SRF-like_MADS-box"/>
</dbReference>
<feature type="domain" description="Cadherin" evidence="26">
    <location>
        <begin position="2365"/>
        <end position="2458"/>
    </location>
</feature>
<dbReference type="FunFam" id="2.60.40.60:FF:000155">
    <property type="entry name" value="cadherin-23 isoform X1"/>
    <property type="match status" value="1"/>
</dbReference>
<feature type="domain" description="Cadherin" evidence="26">
    <location>
        <begin position="2029"/>
        <end position="2132"/>
    </location>
</feature>
<comment type="subcellular location">
    <subcellularLocation>
        <location evidence="2">Cell membrane</location>
        <topology evidence="2">Single-pass type I membrane protein</topology>
    </subcellularLocation>
    <subcellularLocation>
        <location evidence="1">Nucleus</location>
    </subcellularLocation>
</comment>
<keyword evidence="11 24" id="KW-1133">Transmembrane helix</keyword>
<evidence type="ECO:0000256" key="2">
    <source>
        <dbReference type="ARBA" id="ARBA00004251"/>
    </source>
</evidence>
<evidence type="ECO:0000256" key="7">
    <source>
        <dbReference type="ARBA" id="ARBA00022737"/>
    </source>
</evidence>
<keyword evidence="14 24" id="KW-0472">Membrane</keyword>
<gene>
    <name evidence="27" type="ORF">XNOV1_A028668</name>
</gene>
<evidence type="ECO:0000259" key="25">
    <source>
        <dbReference type="PROSITE" id="PS50066"/>
    </source>
</evidence>
<evidence type="ECO:0000256" key="21">
    <source>
        <dbReference type="ARBA" id="ARBA00081619"/>
    </source>
</evidence>
<dbReference type="GO" id="GO:0045296">
    <property type="term" value="F:cadherin binding"/>
    <property type="evidence" value="ECO:0007669"/>
    <property type="project" value="TreeGrafter"/>
</dbReference>
<feature type="domain" description="Cadherin" evidence="26">
    <location>
        <begin position="3566"/>
        <end position="3686"/>
    </location>
</feature>
<dbReference type="FunFam" id="2.60.40.60:FF:000020">
    <property type="entry name" value="Dachsous cadherin-related 1b"/>
    <property type="match status" value="4"/>
</dbReference>
<dbReference type="Pfam" id="PF23206">
    <property type="entry name" value="PCDH15_12th"/>
    <property type="match status" value="1"/>
</dbReference>
<dbReference type="Pfam" id="PF00319">
    <property type="entry name" value="SRF-TF"/>
    <property type="match status" value="1"/>
</dbReference>
<dbReference type="FunFam" id="2.60.40.60:FF:000098">
    <property type="entry name" value="cadherin-23 isoform X1"/>
    <property type="match status" value="1"/>
</dbReference>
<dbReference type="GO" id="GO:0016342">
    <property type="term" value="C:catenin complex"/>
    <property type="evidence" value="ECO:0007669"/>
    <property type="project" value="TreeGrafter"/>
</dbReference>
<feature type="domain" description="Cadherin" evidence="26">
    <location>
        <begin position="2134"/>
        <end position="2241"/>
    </location>
</feature>
<evidence type="ECO:0000256" key="18">
    <source>
        <dbReference type="ARBA" id="ARBA00057485"/>
    </source>
</evidence>
<dbReference type="FunFam" id="2.60.40.60:FF:000142">
    <property type="entry name" value="Cadherin 23"/>
    <property type="match status" value="1"/>
</dbReference>
<keyword evidence="28" id="KW-1185">Reference proteome</keyword>
<dbReference type="GO" id="GO:0007156">
    <property type="term" value="P:homophilic cell adhesion via plasma membrane adhesion molecules"/>
    <property type="evidence" value="ECO:0007669"/>
    <property type="project" value="InterPro"/>
</dbReference>
<evidence type="ECO:0000256" key="10">
    <source>
        <dbReference type="ARBA" id="ARBA00022889"/>
    </source>
</evidence>
<evidence type="ECO:0000256" key="17">
    <source>
        <dbReference type="ARBA" id="ARBA00023242"/>
    </source>
</evidence>
<feature type="compositionally biased region" description="Gly residues" evidence="23">
    <location>
        <begin position="256"/>
        <end position="274"/>
    </location>
</feature>
<dbReference type="PROSITE" id="PS00350">
    <property type="entry name" value="MADS_BOX_1"/>
    <property type="match status" value="1"/>
</dbReference>
<proteinExistence type="predicted"/>
<evidence type="ECO:0000256" key="16">
    <source>
        <dbReference type="ARBA" id="ARBA00023180"/>
    </source>
</evidence>
<dbReference type="FunFam" id="2.60.40.60:FF:000060">
    <property type="entry name" value="Putative cadherin-23"/>
    <property type="match status" value="3"/>
</dbReference>
<feature type="domain" description="Cadherin" evidence="26">
    <location>
        <begin position="1925"/>
        <end position="2028"/>
    </location>
</feature>
<feature type="domain" description="MADS-box" evidence="25">
    <location>
        <begin position="283"/>
        <end position="343"/>
    </location>
</feature>
<feature type="domain" description="Cadherin" evidence="26">
    <location>
        <begin position="3011"/>
        <end position="3116"/>
    </location>
</feature>
<protein>
    <recommendedName>
        <fullName evidence="19">Cadherin-23</fullName>
    </recommendedName>
    <alternativeName>
        <fullName evidence="21">Otocadherin</fullName>
    </alternativeName>
    <alternativeName>
        <fullName evidence="20">Serum response factor</fullName>
    </alternativeName>
</protein>
<dbReference type="InterPro" id="IPR036879">
    <property type="entry name" value="TF_MADSbox_sf"/>
</dbReference>
<feature type="domain" description="Cadherin" evidence="26">
    <location>
        <begin position="1494"/>
        <end position="1605"/>
    </location>
</feature>
<dbReference type="Pfam" id="PF00028">
    <property type="entry name" value="Cadherin"/>
    <property type="match status" value="26"/>
</dbReference>
<keyword evidence="10" id="KW-0130">Cell adhesion</keyword>
<feature type="region of interest" description="Disordered" evidence="23">
    <location>
        <begin position="555"/>
        <end position="582"/>
    </location>
</feature>
<feature type="compositionally biased region" description="Basic and acidic residues" evidence="23">
    <location>
        <begin position="237"/>
        <end position="249"/>
    </location>
</feature>
<dbReference type="FunFam" id="2.60.40.60:FF:000130">
    <property type="entry name" value="cadherin-23 isoform X1"/>
    <property type="match status" value="1"/>
</dbReference>
<keyword evidence="17" id="KW-0539">Nucleus</keyword>
<dbReference type="FunFam" id="2.60.40.60:FF:000160">
    <property type="entry name" value="cadherin-23 isoform X1"/>
    <property type="match status" value="1"/>
</dbReference>
<dbReference type="Proteomes" id="UP001178508">
    <property type="component" value="Chromosome 11"/>
</dbReference>
<dbReference type="GO" id="GO:0010736">
    <property type="term" value="F:serum response element binding"/>
    <property type="evidence" value="ECO:0007669"/>
    <property type="project" value="UniProtKB-ARBA"/>
</dbReference>
<keyword evidence="5" id="KW-0479">Metal-binding</keyword>
<dbReference type="CDD" id="cd11304">
    <property type="entry name" value="Cadherin_repeat"/>
    <property type="match status" value="27"/>
</dbReference>
<dbReference type="GO" id="GO:0005509">
    <property type="term" value="F:calcium ion binding"/>
    <property type="evidence" value="ECO:0007669"/>
    <property type="project" value="UniProtKB-UniRule"/>
</dbReference>
<dbReference type="GO" id="GO:0045944">
    <property type="term" value="P:positive regulation of transcription by RNA polymerase II"/>
    <property type="evidence" value="ECO:0007669"/>
    <property type="project" value="InterPro"/>
</dbReference>
<dbReference type="GO" id="GO:0000981">
    <property type="term" value="F:DNA-binding transcription factor activity, RNA polymerase II-specific"/>
    <property type="evidence" value="ECO:0007669"/>
    <property type="project" value="InterPro"/>
</dbReference>
<evidence type="ECO:0000256" key="1">
    <source>
        <dbReference type="ARBA" id="ARBA00004123"/>
    </source>
</evidence>
<feature type="domain" description="Cadherin" evidence="26">
    <location>
        <begin position="2566"/>
        <end position="2673"/>
    </location>
</feature>
<feature type="region of interest" description="Disordered" evidence="23">
    <location>
        <begin position="411"/>
        <end position="436"/>
    </location>
</feature>
<evidence type="ECO:0000256" key="13">
    <source>
        <dbReference type="ARBA" id="ARBA00023125"/>
    </source>
</evidence>
<dbReference type="InterPro" id="IPR015919">
    <property type="entry name" value="Cadherin-like_sf"/>
</dbReference>
<dbReference type="SUPFAM" id="SSF55455">
    <property type="entry name" value="SRF-like"/>
    <property type="match status" value="1"/>
</dbReference>